<gene>
    <name evidence="1" type="ORF">ACFPQ4_15950</name>
</gene>
<reference evidence="2" key="1">
    <citation type="journal article" date="2019" name="Int. J. Syst. Evol. Microbiol.">
        <title>The Global Catalogue of Microorganisms (GCM) 10K type strain sequencing project: providing services to taxonomists for standard genome sequencing and annotation.</title>
        <authorList>
            <consortium name="The Broad Institute Genomics Platform"/>
            <consortium name="The Broad Institute Genome Sequencing Center for Infectious Disease"/>
            <person name="Wu L."/>
            <person name="Ma J."/>
        </authorList>
    </citation>
    <scope>NUCLEOTIDE SEQUENCE [LARGE SCALE GENOMIC DNA]</scope>
    <source>
        <strain evidence="2">CGMCC 1.18578</strain>
    </source>
</reference>
<keyword evidence="2" id="KW-1185">Reference proteome</keyword>
<dbReference type="InterPro" id="IPR036520">
    <property type="entry name" value="UPF0759_sf"/>
</dbReference>
<dbReference type="RefSeq" id="WP_378112866.1">
    <property type="nucleotide sequence ID" value="NZ_JBHSNC010000048.1"/>
</dbReference>
<dbReference type="InterPro" id="IPR002763">
    <property type="entry name" value="DUF72"/>
</dbReference>
<proteinExistence type="predicted"/>
<dbReference type="Gene3D" id="3.20.20.410">
    <property type="entry name" value="Protein of unknown function UPF0759"/>
    <property type="match status" value="1"/>
</dbReference>
<name>A0ABW0R143_9BACL</name>
<accession>A0ABW0R143</accession>
<dbReference type="SUPFAM" id="SSF117396">
    <property type="entry name" value="TM1631-like"/>
    <property type="match status" value="1"/>
</dbReference>
<dbReference type="EMBL" id="JBHSNC010000048">
    <property type="protein sequence ID" value="MFC5530923.1"/>
    <property type="molecule type" value="Genomic_DNA"/>
</dbReference>
<comment type="caution">
    <text evidence="1">The sequence shown here is derived from an EMBL/GenBank/DDBJ whole genome shotgun (WGS) entry which is preliminary data.</text>
</comment>
<dbReference type="PANTHER" id="PTHR30348:SF13">
    <property type="entry name" value="UPF0759 PROTEIN YUNF"/>
    <property type="match status" value="1"/>
</dbReference>
<evidence type="ECO:0000313" key="1">
    <source>
        <dbReference type="EMBL" id="MFC5530923.1"/>
    </source>
</evidence>
<organism evidence="1 2">
    <name type="scientific">Cohnella yongneupensis</name>
    <dbReference type="NCBI Taxonomy" id="425006"/>
    <lineage>
        <taxon>Bacteria</taxon>
        <taxon>Bacillati</taxon>
        <taxon>Bacillota</taxon>
        <taxon>Bacilli</taxon>
        <taxon>Bacillales</taxon>
        <taxon>Paenibacillaceae</taxon>
        <taxon>Cohnella</taxon>
    </lineage>
</organism>
<sequence>MNGRFESDNVIVGLAGWGDHNELYPPGTPSKDRLTQYSEFFPVVEVDSSFYAIQSPDRSARWVADTPASFRFVVKAYQGMTGHQRGKMPFESTDAMYAAFHESIKPIKESGKLIAALFQYPPWFDCTKENVSLLRETKRRMGDVPCALEFRHQSWFSPAYRDKTLAFMKEQGWIHSVCDEPQAGSGSIPTVLAATTGDVTIVRMHGRNVAGWNQSGSPNWREIRYLYQYNGEELAEWVNGIALLLKETKQICVLFNNNSGGHAAGNAKQFMRMLGQTTREIPRQLDLFQTED</sequence>
<dbReference type="Proteomes" id="UP001596108">
    <property type="component" value="Unassembled WGS sequence"/>
</dbReference>
<evidence type="ECO:0000313" key="2">
    <source>
        <dbReference type="Proteomes" id="UP001596108"/>
    </source>
</evidence>
<dbReference type="Pfam" id="PF01904">
    <property type="entry name" value="DUF72"/>
    <property type="match status" value="1"/>
</dbReference>
<protein>
    <submittedName>
        <fullName evidence="1">DUF72 domain-containing protein</fullName>
    </submittedName>
</protein>
<dbReference type="PANTHER" id="PTHR30348">
    <property type="entry name" value="UNCHARACTERIZED PROTEIN YECE"/>
    <property type="match status" value="1"/>
</dbReference>